<organism evidence="1 2">
    <name type="scientific">Penicillium chermesinum</name>
    <dbReference type="NCBI Taxonomy" id="63820"/>
    <lineage>
        <taxon>Eukaryota</taxon>
        <taxon>Fungi</taxon>
        <taxon>Dikarya</taxon>
        <taxon>Ascomycota</taxon>
        <taxon>Pezizomycotina</taxon>
        <taxon>Eurotiomycetes</taxon>
        <taxon>Eurotiomycetidae</taxon>
        <taxon>Eurotiales</taxon>
        <taxon>Aspergillaceae</taxon>
        <taxon>Penicillium</taxon>
    </lineage>
</organism>
<comment type="caution">
    <text evidence="1">The sequence shown here is derived from an EMBL/GenBank/DDBJ whole genome shotgun (WGS) entry which is preliminary data.</text>
</comment>
<accession>A0A9W9PJL8</accession>
<reference evidence="1" key="1">
    <citation type="submission" date="2022-11" db="EMBL/GenBank/DDBJ databases">
        <authorList>
            <person name="Petersen C."/>
        </authorList>
    </citation>
    <scope>NUCLEOTIDE SEQUENCE</scope>
    <source>
        <strain evidence="1">IBT 19713</strain>
    </source>
</reference>
<dbReference type="EMBL" id="JAPQKS010000002">
    <property type="protein sequence ID" value="KAJ5247166.1"/>
    <property type="molecule type" value="Genomic_DNA"/>
</dbReference>
<gene>
    <name evidence="1" type="ORF">N7468_002149</name>
</gene>
<dbReference type="AlphaFoldDB" id="A0A9W9PJL8"/>
<evidence type="ECO:0000313" key="1">
    <source>
        <dbReference type="EMBL" id="KAJ5247166.1"/>
    </source>
</evidence>
<evidence type="ECO:0000313" key="2">
    <source>
        <dbReference type="Proteomes" id="UP001150941"/>
    </source>
</evidence>
<keyword evidence="2" id="KW-1185">Reference proteome</keyword>
<sequence length="83" mass="9104">MLARKEKQSLRHLTKVGIRASRNGTMMAGLTPPRKMGGKGEISGAALIMIYSIRMVGDDYVRKWAGSIDHEVFTLTPKKESAG</sequence>
<dbReference type="RefSeq" id="XP_058334587.1">
    <property type="nucleotide sequence ID" value="XM_058471446.1"/>
</dbReference>
<dbReference type="GeneID" id="83198749"/>
<protein>
    <submittedName>
        <fullName evidence="1">Uncharacterized protein</fullName>
    </submittedName>
</protein>
<proteinExistence type="predicted"/>
<name>A0A9W9PJL8_9EURO</name>
<dbReference type="Proteomes" id="UP001150941">
    <property type="component" value="Unassembled WGS sequence"/>
</dbReference>
<reference evidence="1" key="2">
    <citation type="journal article" date="2023" name="IMA Fungus">
        <title>Comparative genomic study of the Penicillium genus elucidates a diverse pangenome and 15 lateral gene transfer events.</title>
        <authorList>
            <person name="Petersen C."/>
            <person name="Sorensen T."/>
            <person name="Nielsen M.R."/>
            <person name="Sondergaard T.E."/>
            <person name="Sorensen J.L."/>
            <person name="Fitzpatrick D.A."/>
            <person name="Frisvad J.C."/>
            <person name="Nielsen K.L."/>
        </authorList>
    </citation>
    <scope>NUCLEOTIDE SEQUENCE</scope>
    <source>
        <strain evidence="1">IBT 19713</strain>
    </source>
</reference>